<feature type="domain" description="Fungal lipase-type" evidence="4">
    <location>
        <begin position="265"/>
        <end position="402"/>
    </location>
</feature>
<dbReference type="GO" id="GO:0016787">
    <property type="term" value="F:hydrolase activity"/>
    <property type="evidence" value="ECO:0007669"/>
    <property type="project" value="UniProtKB-KW"/>
</dbReference>
<keyword evidence="3" id="KW-0812">Transmembrane</keyword>
<evidence type="ECO:0000259" key="5">
    <source>
        <dbReference type="Pfam" id="PF03893"/>
    </source>
</evidence>
<evidence type="ECO:0000256" key="2">
    <source>
        <dbReference type="SAM" id="MobiDB-lite"/>
    </source>
</evidence>
<feature type="transmembrane region" description="Helical" evidence="3">
    <location>
        <begin position="81"/>
        <end position="103"/>
    </location>
</feature>
<accession>A0A6A4NDA5</accession>
<keyword evidence="3" id="KW-0472">Membrane</keyword>
<evidence type="ECO:0000256" key="1">
    <source>
        <dbReference type="ARBA" id="ARBA00022801"/>
    </source>
</evidence>
<dbReference type="Gene3D" id="3.40.50.1820">
    <property type="entry name" value="alpha/beta hydrolase"/>
    <property type="match status" value="1"/>
</dbReference>
<dbReference type="InterPro" id="IPR029058">
    <property type="entry name" value="AB_hydrolase_fold"/>
</dbReference>
<reference evidence="7" key="1">
    <citation type="journal article" date="2020" name="Nat. Commun.">
        <title>Genome sequence of the cluster root forming white lupin.</title>
        <authorList>
            <person name="Hufnagel B."/>
            <person name="Marques A."/>
            <person name="Soriano A."/>
            <person name="Marques L."/>
            <person name="Divol F."/>
            <person name="Doumas P."/>
            <person name="Sallet E."/>
            <person name="Mancinotti D."/>
            <person name="Carrere S."/>
            <person name="Marande W."/>
            <person name="Arribat S."/>
            <person name="Keller J."/>
            <person name="Huneau C."/>
            <person name="Blein T."/>
            <person name="Aime D."/>
            <person name="Laguerre M."/>
            <person name="Taylor J."/>
            <person name="Schubert V."/>
            <person name="Nelson M."/>
            <person name="Geu-Flores F."/>
            <person name="Crespi M."/>
            <person name="Gallardo-Guerrero K."/>
            <person name="Delaux P.-M."/>
            <person name="Salse J."/>
            <person name="Berges H."/>
            <person name="Guyot R."/>
            <person name="Gouzy J."/>
            <person name="Peret B."/>
        </authorList>
    </citation>
    <scope>NUCLEOTIDE SEQUENCE [LARGE SCALE GENOMIC DNA]</scope>
    <source>
        <strain evidence="7">cv. Amiga</strain>
    </source>
</reference>
<dbReference type="Pfam" id="PF01764">
    <property type="entry name" value="Lipase_3"/>
    <property type="match status" value="1"/>
</dbReference>
<evidence type="ECO:0000256" key="3">
    <source>
        <dbReference type="SAM" id="Phobius"/>
    </source>
</evidence>
<dbReference type="SUPFAM" id="SSF53474">
    <property type="entry name" value="alpha/beta-Hydrolases"/>
    <property type="match status" value="1"/>
</dbReference>
<dbReference type="InterPro" id="IPR005592">
    <property type="entry name" value="Mono/diacylglycerol_lipase_N"/>
</dbReference>
<dbReference type="EMBL" id="WOCE01000020">
    <property type="protein sequence ID" value="KAE9591666.1"/>
    <property type="molecule type" value="Genomic_DNA"/>
</dbReference>
<dbReference type="InterPro" id="IPR002921">
    <property type="entry name" value="Fungal_lipase-type"/>
</dbReference>
<dbReference type="PANTHER" id="PTHR46023:SF6">
    <property type="entry name" value="LIPASE CLASS 3 FAMILY PROTEIN"/>
    <property type="match status" value="1"/>
</dbReference>
<feature type="compositionally biased region" description="Basic residues" evidence="2">
    <location>
        <begin position="124"/>
        <end position="133"/>
    </location>
</feature>
<dbReference type="Proteomes" id="UP000447434">
    <property type="component" value="Chromosome 20"/>
</dbReference>
<organism evidence="6 7">
    <name type="scientific">Lupinus albus</name>
    <name type="common">White lupine</name>
    <name type="synonym">Lupinus termis</name>
    <dbReference type="NCBI Taxonomy" id="3870"/>
    <lineage>
        <taxon>Eukaryota</taxon>
        <taxon>Viridiplantae</taxon>
        <taxon>Streptophyta</taxon>
        <taxon>Embryophyta</taxon>
        <taxon>Tracheophyta</taxon>
        <taxon>Spermatophyta</taxon>
        <taxon>Magnoliopsida</taxon>
        <taxon>eudicotyledons</taxon>
        <taxon>Gunneridae</taxon>
        <taxon>Pentapetalae</taxon>
        <taxon>rosids</taxon>
        <taxon>fabids</taxon>
        <taxon>Fabales</taxon>
        <taxon>Fabaceae</taxon>
        <taxon>Papilionoideae</taxon>
        <taxon>50 kb inversion clade</taxon>
        <taxon>genistoids sensu lato</taxon>
        <taxon>core genistoids</taxon>
        <taxon>Genisteae</taxon>
        <taxon>Lupinus</taxon>
    </lineage>
</organism>
<protein>
    <submittedName>
        <fullName evidence="6">Putative lipoprotein lipase</fullName>
    </submittedName>
</protein>
<keyword evidence="6" id="KW-0449">Lipoprotein</keyword>
<keyword evidence="7" id="KW-1185">Reference proteome</keyword>
<keyword evidence="3" id="KW-1133">Transmembrane helix</keyword>
<evidence type="ECO:0000313" key="6">
    <source>
        <dbReference type="EMBL" id="KAE9591666.1"/>
    </source>
</evidence>
<keyword evidence="1" id="KW-0378">Hydrolase</keyword>
<evidence type="ECO:0000259" key="4">
    <source>
        <dbReference type="Pfam" id="PF01764"/>
    </source>
</evidence>
<dbReference type="CDD" id="cd00519">
    <property type="entry name" value="Lipase_3"/>
    <property type="match status" value="1"/>
</dbReference>
<dbReference type="AlphaFoldDB" id="A0A6A4NDA5"/>
<dbReference type="GO" id="GO:0016042">
    <property type="term" value="P:lipid catabolic process"/>
    <property type="evidence" value="ECO:0007669"/>
    <property type="project" value="InterPro"/>
</dbReference>
<name>A0A6A4NDA5_LUPAL</name>
<sequence length="721" mass="79744">MYITCNKGSIIISSETGDEVSSHLFCSQSVTNFLFPLFVSDFSSSLQISNLFLPFFKSQFFFFHTNFSFRSHCLHSSPEELFLMAAGTMATAAGAAVMLYYVVIRRMSRKAVEDDGGDLSKSSRSIRRRRLSRRPAQAPVTLLESITTLSETLRFTYSETLGKWPIGDLAFGINYFMRKQGNLAVASVYAGSGCVQLKGNEIIVELYELLRLLTLCMLFSKKPFPVFLDSAGFSLDDVLLQKPKAEILKPAFTIIRDTQSKCLLLLIRGTHSIKDTLTAATGAVAPFHHSVLTDGGVSNLVLGYAHCGMVAAARWIAKLSTPTLLKAITECPDYKVKIVGHSLGGGTAALLTYILREQKEFSSSTCVTFAPAACMTWELAESGKNFITTTINGSDLVPTFSTSSVDDLRSEVTASSWLNDLRDQVEHTMVSNVVYRSATALGSYLPSISSAKARVARAGAILWPVTSGTQVVMKRAQSVAEAVVRTRSSLSSWSCMSARRRNVASSAASNAENLTEAPLISEITTKSLLIEEVVRQHRLKNEHDSESVGSGHDDTYEEEEHLIPPNHDISASALDDDITEGQLWYELEKELQKQDNDISLDVQEEASTAAAKEITEEVNQLVDAAESSNSMTTTDNFDSHRFYPPGRIMHIVSIPSSSDDSNSSSEDHVEEEHVYLYETPRELYSKLRLSKTMINDHYMPMYKKMMELLIQELEKDSSFNL</sequence>
<evidence type="ECO:0000313" key="7">
    <source>
        <dbReference type="Proteomes" id="UP000447434"/>
    </source>
</evidence>
<dbReference type="OrthoDB" id="438440at2759"/>
<feature type="domain" description="Mono-/di-acylglycerol lipase N-terminal" evidence="5">
    <location>
        <begin position="130"/>
        <end position="204"/>
    </location>
</feature>
<feature type="region of interest" description="Disordered" evidence="2">
    <location>
        <begin position="114"/>
        <end position="133"/>
    </location>
</feature>
<proteinExistence type="predicted"/>
<gene>
    <name evidence="6" type="ORF">Lalb_Chr20g0121151</name>
</gene>
<dbReference type="PANTHER" id="PTHR46023">
    <property type="entry name" value="LIPASE CLASS 3 PROTEIN-LIKE"/>
    <property type="match status" value="1"/>
</dbReference>
<comment type="caution">
    <text evidence="6">The sequence shown here is derived from an EMBL/GenBank/DDBJ whole genome shotgun (WGS) entry which is preliminary data.</text>
</comment>
<dbReference type="Pfam" id="PF03893">
    <property type="entry name" value="Lipase3_N"/>
    <property type="match status" value="1"/>
</dbReference>